<reference evidence="2" key="1">
    <citation type="journal article" date="2020" name="Nature">
        <title>Giant virus diversity and host interactions through global metagenomics.</title>
        <authorList>
            <person name="Schulz F."/>
            <person name="Roux S."/>
            <person name="Paez-Espino D."/>
            <person name="Jungbluth S."/>
            <person name="Walsh D.A."/>
            <person name="Denef V.J."/>
            <person name="McMahon K.D."/>
            <person name="Konstantinidis K.T."/>
            <person name="Eloe-Fadrosh E.A."/>
            <person name="Kyrpides N.C."/>
            <person name="Woyke T."/>
        </authorList>
    </citation>
    <scope>NUCLEOTIDE SEQUENCE</scope>
    <source>
        <strain evidence="2">GVMAG-M-3300018080-19</strain>
    </source>
</reference>
<accession>A0A6C0BMY8</accession>
<sequence length="382" mass="42447">MNNGPKCNFPAGTYYEKLMFRGEGGTLQAIGLNLQLQDEPVHIPFYIGQDQLVLYNDDCEPGNWILVLDEDDVYRFVLVDFIQPGDLVQFDIAEEGDHFRVNVLGGSYTLAASEDGELVFARPETGYELGTLQLWTPDQTDTEVYTFAGENVVACDEGIGSQGDADPLTLGIHQDGESLSLFRDQQILVAREELEGLYTLELRNIVQPGDRLVFQIDSKGRVTLDDLELVAFRQEDGSCQSLFFTDEPDDPQFIRGLLEVYQKHDDDGDDGKGFNHWVWGGPLLAALGVLVLAYAVYKLLQSDSNGNTYELSSLSPARSLSSSANCNEWRQQLSQHTSAKTRLEKAIASSKASGDYVPQAAIDMIPQLTSRIQKLNRNLKTC</sequence>
<evidence type="ECO:0000313" key="2">
    <source>
        <dbReference type="EMBL" id="QHS93767.1"/>
    </source>
</evidence>
<organism evidence="2">
    <name type="scientific">viral metagenome</name>
    <dbReference type="NCBI Taxonomy" id="1070528"/>
    <lineage>
        <taxon>unclassified sequences</taxon>
        <taxon>metagenomes</taxon>
        <taxon>organismal metagenomes</taxon>
    </lineage>
</organism>
<name>A0A6C0BMY8_9ZZZZ</name>
<proteinExistence type="predicted"/>
<keyword evidence="1" id="KW-0812">Transmembrane</keyword>
<keyword evidence="1" id="KW-0472">Membrane</keyword>
<dbReference type="EMBL" id="MN739209">
    <property type="protein sequence ID" value="QHS93767.1"/>
    <property type="molecule type" value="Genomic_DNA"/>
</dbReference>
<keyword evidence="1" id="KW-1133">Transmembrane helix</keyword>
<protein>
    <submittedName>
        <fullName evidence="2">Uncharacterized protein</fullName>
    </submittedName>
</protein>
<evidence type="ECO:0000256" key="1">
    <source>
        <dbReference type="SAM" id="Phobius"/>
    </source>
</evidence>
<feature type="transmembrane region" description="Helical" evidence="1">
    <location>
        <begin position="277"/>
        <end position="297"/>
    </location>
</feature>
<dbReference type="AlphaFoldDB" id="A0A6C0BMY8"/>